<organism evidence="4 5">
    <name type="scientific">Ktedonospora formicarum</name>
    <dbReference type="NCBI Taxonomy" id="2778364"/>
    <lineage>
        <taxon>Bacteria</taxon>
        <taxon>Bacillati</taxon>
        <taxon>Chloroflexota</taxon>
        <taxon>Ktedonobacteria</taxon>
        <taxon>Ktedonobacterales</taxon>
        <taxon>Ktedonobacteraceae</taxon>
        <taxon>Ktedonospora</taxon>
    </lineage>
</organism>
<dbReference type="SUPFAM" id="SSF52172">
    <property type="entry name" value="CheY-like"/>
    <property type="match status" value="1"/>
</dbReference>
<accession>A0A8J3HYZ8</accession>
<keyword evidence="2" id="KW-0812">Transmembrane</keyword>
<evidence type="ECO:0000313" key="4">
    <source>
        <dbReference type="EMBL" id="GHO43710.1"/>
    </source>
</evidence>
<evidence type="ECO:0000256" key="2">
    <source>
        <dbReference type="SAM" id="Phobius"/>
    </source>
</evidence>
<keyword evidence="5" id="KW-1185">Reference proteome</keyword>
<proteinExistence type="predicted"/>
<dbReference type="InterPro" id="IPR011006">
    <property type="entry name" value="CheY-like_superfamily"/>
</dbReference>
<reference evidence="4" key="1">
    <citation type="submission" date="2020-10" db="EMBL/GenBank/DDBJ databases">
        <title>Taxonomic study of unclassified bacteria belonging to the class Ktedonobacteria.</title>
        <authorList>
            <person name="Yabe S."/>
            <person name="Wang C.M."/>
            <person name="Zheng Y."/>
            <person name="Sakai Y."/>
            <person name="Cavaletti L."/>
            <person name="Monciardini P."/>
            <person name="Donadio S."/>
        </authorList>
    </citation>
    <scope>NUCLEOTIDE SEQUENCE</scope>
    <source>
        <strain evidence="4">SOSP1-1</strain>
    </source>
</reference>
<feature type="transmembrane region" description="Helical" evidence="2">
    <location>
        <begin position="186"/>
        <end position="203"/>
    </location>
</feature>
<dbReference type="InterPro" id="IPR001789">
    <property type="entry name" value="Sig_transdc_resp-reg_receiver"/>
</dbReference>
<dbReference type="Gene3D" id="3.40.50.2300">
    <property type="match status" value="1"/>
</dbReference>
<sequence length="214" mass="23105">MHTSPGEQPHVLLIESDMCLRRLIAIGLQSRGMQVSEFVRASRELTLKDPQPDLLVVDVDGDVHSNWSLLQEAQALPSLSGVPTIVLCWERECQFAPALPTGQFANSLSQPTTYLTKPFDARVLHQAMDQLLQARAVEAATQEADLEAALLASYSRHSAPSIFPMVTAAGLLLLVISMLLMQVALGVAGFLIVIIALLCWTLGGEKPAPRVASA</sequence>
<dbReference type="GO" id="GO:0000160">
    <property type="term" value="P:phosphorelay signal transduction system"/>
    <property type="evidence" value="ECO:0007669"/>
    <property type="project" value="InterPro"/>
</dbReference>
<protein>
    <recommendedName>
        <fullName evidence="3">Response regulatory domain-containing protein</fullName>
    </recommendedName>
</protein>
<evidence type="ECO:0000256" key="1">
    <source>
        <dbReference type="PROSITE-ProRule" id="PRU00169"/>
    </source>
</evidence>
<dbReference type="RefSeq" id="WP_220193169.1">
    <property type="nucleotide sequence ID" value="NZ_BNJF01000001.1"/>
</dbReference>
<keyword evidence="2" id="KW-1133">Transmembrane helix</keyword>
<gene>
    <name evidence="4" type="ORF">KSX_18730</name>
</gene>
<dbReference type="EMBL" id="BNJF01000001">
    <property type="protein sequence ID" value="GHO43710.1"/>
    <property type="molecule type" value="Genomic_DNA"/>
</dbReference>
<dbReference type="Proteomes" id="UP000612362">
    <property type="component" value="Unassembled WGS sequence"/>
</dbReference>
<feature type="modified residue" description="4-aspartylphosphate" evidence="1">
    <location>
        <position position="58"/>
    </location>
</feature>
<keyword evidence="1" id="KW-0597">Phosphoprotein</keyword>
<name>A0A8J3HYZ8_9CHLR</name>
<evidence type="ECO:0000259" key="3">
    <source>
        <dbReference type="PROSITE" id="PS50110"/>
    </source>
</evidence>
<dbReference type="PROSITE" id="PS50110">
    <property type="entry name" value="RESPONSE_REGULATORY"/>
    <property type="match status" value="1"/>
</dbReference>
<comment type="caution">
    <text evidence="4">The sequence shown here is derived from an EMBL/GenBank/DDBJ whole genome shotgun (WGS) entry which is preliminary data.</text>
</comment>
<keyword evidence="2" id="KW-0472">Membrane</keyword>
<evidence type="ECO:0000313" key="5">
    <source>
        <dbReference type="Proteomes" id="UP000612362"/>
    </source>
</evidence>
<feature type="domain" description="Response regulatory" evidence="3">
    <location>
        <begin position="10"/>
        <end position="132"/>
    </location>
</feature>
<dbReference type="AlphaFoldDB" id="A0A8J3HYZ8"/>
<feature type="transmembrane region" description="Helical" evidence="2">
    <location>
        <begin position="162"/>
        <end position="180"/>
    </location>
</feature>